<keyword evidence="3" id="KW-0804">Transcription</keyword>
<evidence type="ECO:0000313" key="6">
    <source>
        <dbReference type="EMBL" id="EDO16323.1"/>
    </source>
</evidence>
<dbReference type="FunCoup" id="A7TN17">
    <property type="interactions" value="100"/>
</dbReference>
<protein>
    <recommendedName>
        <fullName evidence="5">Vps72/YL1 C-terminal domain-containing protein</fullName>
    </recommendedName>
</protein>
<dbReference type="Pfam" id="PF08265">
    <property type="entry name" value="YL1_C"/>
    <property type="match status" value="1"/>
</dbReference>
<dbReference type="OMA" id="VIKPMAP"/>
<dbReference type="PANTHER" id="PTHR31200:SF1">
    <property type="entry name" value="INO80 COMPLEX SUBUNIT C"/>
    <property type="match status" value="1"/>
</dbReference>
<dbReference type="EMBL" id="DS480427">
    <property type="protein sequence ID" value="EDO16323.1"/>
    <property type="molecule type" value="Genomic_DNA"/>
</dbReference>
<keyword evidence="7" id="KW-1185">Reference proteome</keyword>
<proteinExistence type="predicted"/>
<dbReference type="HOGENOM" id="CLU_071116_2_1_1"/>
<dbReference type="OrthoDB" id="49520at2759"/>
<evidence type="ECO:0000313" key="7">
    <source>
        <dbReference type="Proteomes" id="UP000000267"/>
    </source>
</evidence>
<dbReference type="KEGG" id="vpo:Kpol_1059p13"/>
<evidence type="ECO:0000256" key="3">
    <source>
        <dbReference type="ARBA" id="ARBA00023163"/>
    </source>
</evidence>
<dbReference type="RefSeq" id="XP_001644181.1">
    <property type="nucleotide sequence ID" value="XM_001644131.1"/>
</dbReference>
<organism evidence="7">
    <name type="scientific">Vanderwaltozyma polyspora (strain ATCC 22028 / DSM 70294 / BCRC 21397 / CBS 2163 / NBRC 10782 / NRRL Y-8283 / UCD 57-17)</name>
    <name type="common">Kluyveromyces polysporus</name>
    <dbReference type="NCBI Taxonomy" id="436907"/>
    <lineage>
        <taxon>Eukaryota</taxon>
        <taxon>Fungi</taxon>
        <taxon>Dikarya</taxon>
        <taxon>Ascomycota</taxon>
        <taxon>Saccharomycotina</taxon>
        <taxon>Saccharomycetes</taxon>
        <taxon>Saccharomycetales</taxon>
        <taxon>Saccharomycetaceae</taxon>
        <taxon>Vanderwaltozyma</taxon>
    </lineage>
</organism>
<dbReference type="InterPro" id="IPR013272">
    <property type="entry name" value="Vps72/YL1_C"/>
</dbReference>
<gene>
    <name evidence="6" type="ORF">Kpol_1059p13</name>
</gene>
<evidence type="ECO:0000256" key="4">
    <source>
        <dbReference type="ARBA" id="ARBA00023242"/>
    </source>
</evidence>
<dbReference type="GeneID" id="5544466"/>
<dbReference type="InParanoid" id="A7TN17"/>
<evidence type="ECO:0000256" key="2">
    <source>
        <dbReference type="ARBA" id="ARBA00023015"/>
    </source>
</evidence>
<name>A7TN17_VANPO</name>
<dbReference type="eggNOG" id="KOG4137">
    <property type="taxonomic scope" value="Eukaryota"/>
</dbReference>
<dbReference type="PANTHER" id="PTHR31200">
    <property type="entry name" value="INO80 COMPLEX SUBUNIT C"/>
    <property type="match status" value="1"/>
</dbReference>
<dbReference type="GO" id="GO:0006338">
    <property type="term" value="P:chromatin remodeling"/>
    <property type="evidence" value="ECO:0007669"/>
    <property type="project" value="EnsemblFungi"/>
</dbReference>
<dbReference type="GO" id="GO:0031011">
    <property type="term" value="C:Ino80 complex"/>
    <property type="evidence" value="ECO:0007669"/>
    <property type="project" value="EnsemblFungi"/>
</dbReference>
<comment type="subcellular location">
    <subcellularLocation>
        <location evidence="1">Nucleus</location>
    </subcellularLocation>
</comment>
<evidence type="ECO:0000256" key="1">
    <source>
        <dbReference type="ARBA" id="ARBA00004123"/>
    </source>
</evidence>
<dbReference type="STRING" id="436907.A7TN17"/>
<dbReference type="PhylomeDB" id="A7TN17"/>
<dbReference type="InterPro" id="IPR029525">
    <property type="entry name" value="INO80C/Ies6"/>
</dbReference>
<accession>A7TN17</accession>
<dbReference type="SMART" id="SM00993">
    <property type="entry name" value="YL1_C"/>
    <property type="match status" value="1"/>
</dbReference>
<evidence type="ECO:0000259" key="5">
    <source>
        <dbReference type="SMART" id="SM00993"/>
    </source>
</evidence>
<feature type="domain" description="Vps72/YL1 C-terminal" evidence="5">
    <location>
        <begin position="86"/>
        <end position="115"/>
    </location>
</feature>
<keyword evidence="2" id="KW-0805">Transcription regulation</keyword>
<reference evidence="6 7" key="1">
    <citation type="journal article" date="2007" name="Proc. Natl. Acad. Sci. U.S.A.">
        <title>Independent sorting-out of thousands of duplicated gene pairs in two yeast species descended from a whole-genome duplication.</title>
        <authorList>
            <person name="Scannell D.R."/>
            <person name="Frank A.C."/>
            <person name="Conant G.C."/>
            <person name="Byrne K.P."/>
            <person name="Woolfit M."/>
            <person name="Wolfe K.H."/>
        </authorList>
    </citation>
    <scope>NUCLEOTIDE SEQUENCE [LARGE SCALE GENOMIC DNA]</scope>
    <source>
        <strain evidence="7">ATCC 22028 / DSM 70294 / BCRC 21397 / CBS 2163 / NBRC 10782 / NRRL Y-8283 / UCD 57-17</strain>
    </source>
</reference>
<sequence length="138" mass="15793">MSGTPRADSNYDARLEFLRTVAHQNLIEQPSKYKRAGYKKPGRRHKSSKQLVADEMKRLNNVEGNPKHNVTHFTVNAPPSLKPPKKYCDITGLIGKYKSPTNNIRYYNSEIFQLVVKPMTTGVDQQYLKLRGADFVLK</sequence>
<dbReference type="AlphaFoldDB" id="A7TN17"/>
<dbReference type="Proteomes" id="UP000000267">
    <property type="component" value="Unassembled WGS sequence"/>
</dbReference>
<keyword evidence="4" id="KW-0539">Nucleus</keyword>